<dbReference type="OrthoDB" id="9775794at2"/>
<dbReference type="GO" id="GO:0003824">
    <property type="term" value="F:catalytic activity"/>
    <property type="evidence" value="ECO:0007669"/>
    <property type="project" value="InterPro"/>
</dbReference>
<evidence type="ECO:0000313" key="3">
    <source>
        <dbReference type="EMBL" id="KGA99068.1"/>
    </source>
</evidence>
<dbReference type="InterPro" id="IPR001753">
    <property type="entry name" value="Enoyl-CoA_hydra/iso"/>
</dbReference>
<comment type="similarity">
    <text evidence="1 2">Belongs to the enoyl-CoA hydratase/isomerase family.</text>
</comment>
<dbReference type="CDD" id="cd06558">
    <property type="entry name" value="crotonase-like"/>
    <property type="match status" value="1"/>
</dbReference>
<evidence type="ECO:0000313" key="5">
    <source>
        <dbReference type="Proteomes" id="UP000002754"/>
    </source>
</evidence>
<organism evidence="3 5">
    <name type="scientific">Alkalihalobacillus alcalophilus ATCC 27647 = CGMCC 1.3604</name>
    <dbReference type="NCBI Taxonomy" id="1218173"/>
    <lineage>
        <taxon>Bacteria</taxon>
        <taxon>Bacillati</taxon>
        <taxon>Bacillota</taxon>
        <taxon>Bacilli</taxon>
        <taxon>Bacillales</taxon>
        <taxon>Bacillaceae</taxon>
        <taxon>Alkalihalobacillus</taxon>
    </lineage>
</organism>
<reference evidence="4 6" key="2">
    <citation type="submission" date="2014-01" db="EMBL/GenBank/DDBJ databases">
        <title>Draft genome sequencing of Bacillus alcalophilus CGMCC 1.3604.</title>
        <authorList>
            <person name="Yang J."/>
            <person name="Diao L."/>
            <person name="Yang S."/>
        </authorList>
    </citation>
    <scope>NUCLEOTIDE SEQUENCE [LARGE SCALE GENOMIC DNA]</scope>
    <source>
        <strain evidence="4 6">CGMCC 1.3604</strain>
    </source>
</reference>
<dbReference type="Gene3D" id="1.10.12.10">
    <property type="entry name" value="Lyase 2-enoyl-coa Hydratase, Chain A, domain 2"/>
    <property type="match status" value="1"/>
</dbReference>
<keyword evidence="5" id="KW-1185">Reference proteome</keyword>
<dbReference type="PROSITE" id="PS00166">
    <property type="entry name" value="ENOYL_COA_HYDRATASE"/>
    <property type="match status" value="1"/>
</dbReference>
<dbReference type="EMBL" id="JALP01000227">
    <property type="protein sequence ID" value="THG89482.1"/>
    <property type="molecule type" value="Genomic_DNA"/>
</dbReference>
<dbReference type="eggNOG" id="COG1024">
    <property type="taxonomic scope" value="Bacteria"/>
</dbReference>
<accession>A0A094WSL2</accession>
<dbReference type="Proteomes" id="UP000002754">
    <property type="component" value="Unassembled WGS sequence"/>
</dbReference>
<sequence>MSESVLVEKNNEIATIYLNEPDSLNAMGLKLIKELTTVLRELEEDRSIKVVILAGKGKSFCAGGDIKMMANEDLTLLKTKEVIDDFTGIVATMRKMTKVIIAAVHGYVAGAGMSLALAADLIVAEEDSRFVLSFKNIALIPDLGIHYHLPKVVGELKAKEWIMRGVNLTAQDAKAERLVSEVVAKGALLETANGLAAEIASGPTQAFVSSKRIIHDSFDSSFEEVIEKENAAQIIMRGTDDHREGIQAFFEKRRPKFSGK</sequence>
<comment type="caution">
    <text evidence="3">The sequence shown here is derived from an EMBL/GenBank/DDBJ whole genome shotgun (WGS) entry which is preliminary data.</text>
</comment>
<reference evidence="3 5" key="1">
    <citation type="journal article" date="2014" name="Genome Announc.">
        <title>Draft Genome Sequence of Bacillus alcalophilus AV1934, a Classic Alkaliphile Isolated from Human Feces in 1934.</title>
        <authorList>
            <person name="Attie O."/>
            <person name="Jayaprakash A."/>
            <person name="Shah H."/>
            <person name="Paulsen I.T."/>
            <person name="Morino M."/>
            <person name="Takahashi Y."/>
            <person name="Narumi I."/>
            <person name="Sachidanandam R."/>
            <person name="Satoh K."/>
            <person name="Ito M."/>
            <person name="Krulwich T.A."/>
        </authorList>
    </citation>
    <scope>NUCLEOTIDE SEQUENCE [LARGE SCALE GENOMIC DNA]</scope>
    <source>
        <strain evidence="3 5">AV1934</strain>
    </source>
</reference>
<evidence type="ECO:0000313" key="6">
    <source>
        <dbReference type="Proteomes" id="UP000297014"/>
    </source>
</evidence>
<evidence type="ECO:0000313" key="4">
    <source>
        <dbReference type="EMBL" id="THG89482.1"/>
    </source>
</evidence>
<dbReference type="Gene3D" id="3.90.226.10">
    <property type="entry name" value="2-enoyl-CoA Hydratase, Chain A, domain 1"/>
    <property type="match status" value="1"/>
</dbReference>
<protein>
    <recommendedName>
        <fullName evidence="7">Enoyl-CoA hydratase</fullName>
    </recommendedName>
</protein>
<dbReference type="Pfam" id="PF00378">
    <property type="entry name" value="ECH_1"/>
    <property type="match status" value="1"/>
</dbReference>
<dbReference type="PANTHER" id="PTHR43459">
    <property type="entry name" value="ENOYL-COA HYDRATASE"/>
    <property type="match status" value="1"/>
</dbReference>
<evidence type="ECO:0000256" key="1">
    <source>
        <dbReference type="ARBA" id="ARBA00005254"/>
    </source>
</evidence>
<dbReference type="EMBL" id="ALPT02000002">
    <property type="protein sequence ID" value="KGA99068.1"/>
    <property type="molecule type" value="Genomic_DNA"/>
</dbReference>
<name>A0A094WSL2_ALKAL</name>
<dbReference type="AlphaFoldDB" id="A0A094WSL2"/>
<gene>
    <name evidence="4" type="ORF">AJ85_17420</name>
    <name evidence="3" type="ORF">BALCAV_0201155</name>
</gene>
<evidence type="ECO:0008006" key="7">
    <source>
        <dbReference type="Google" id="ProtNLM"/>
    </source>
</evidence>
<dbReference type="InterPro" id="IPR014748">
    <property type="entry name" value="Enoyl-CoA_hydra_C"/>
</dbReference>
<dbReference type="RefSeq" id="WP_003321515.1">
    <property type="nucleotide sequence ID" value="NZ_ALPT02000002.1"/>
</dbReference>
<dbReference type="Proteomes" id="UP000297014">
    <property type="component" value="Unassembled WGS sequence"/>
</dbReference>
<proteinExistence type="inferred from homology"/>
<dbReference type="STRING" id="1218173.BALCAV_0201155"/>
<dbReference type="SUPFAM" id="SSF52096">
    <property type="entry name" value="ClpP/crotonase"/>
    <property type="match status" value="1"/>
</dbReference>
<dbReference type="InterPro" id="IPR029045">
    <property type="entry name" value="ClpP/crotonase-like_dom_sf"/>
</dbReference>
<evidence type="ECO:0000256" key="2">
    <source>
        <dbReference type="RuleBase" id="RU003707"/>
    </source>
</evidence>
<dbReference type="PANTHER" id="PTHR43459:SF1">
    <property type="entry name" value="EG:BACN32G11.4 PROTEIN"/>
    <property type="match status" value="1"/>
</dbReference>
<dbReference type="InterPro" id="IPR018376">
    <property type="entry name" value="Enoyl-CoA_hyd/isom_CS"/>
</dbReference>